<keyword evidence="1" id="KW-0732">Signal</keyword>
<evidence type="ECO:0000313" key="2">
    <source>
        <dbReference type="EMBL" id="MFC3179514.1"/>
    </source>
</evidence>
<feature type="chain" id="PRO_5046123507" description="Porin" evidence="1">
    <location>
        <begin position="24"/>
        <end position="232"/>
    </location>
</feature>
<protein>
    <recommendedName>
        <fullName evidence="4">Porin</fullName>
    </recommendedName>
</protein>
<gene>
    <name evidence="2" type="ORF">ACFOGH_00795</name>
</gene>
<dbReference type="RefSeq" id="WP_380071155.1">
    <property type="nucleotide sequence ID" value="NZ_JBHRTO010000001.1"/>
</dbReference>
<evidence type="ECO:0008006" key="4">
    <source>
        <dbReference type="Google" id="ProtNLM"/>
    </source>
</evidence>
<dbReference type="Proteomes" id="UP001595547">
    <property type="component" value="Unassembled WGS sequence"/>
</dbReference>
<accession>A0ABV7IY50</accession>
<feature type="signal peptide" evidence="1">
    <location>
        <begin position="1"/>
        <end position="23"/>
    </location>
</feature>
<proteinExistence type="predicted"/>
<dbReference type="EMBL" id="JBHRTO010000001">
    <property type="protein sequence ID" value="MFC3179514.1"/>
    <property type="molecule type" value="Genomic_DNA"/>
</dbReference>
<sequence length="232" mass="23565">MQVLSSHTLAALSLILTASVAQAEVTGGQLKLSQSGFTDDFSVAKTNISGSVELAFGPQFGMQMDLGVNVLNFAEETATNFVTHATYKMGDSTALGAFYGLDAVNGGSTSIYGLEAAQNFGTGGVQGYLAHAEDGNGSGNVLGISGGMVMGNGVGLGASLDHGSFDDASLTRFGLRGSFGLGESSKMFGELGSLNTDTGSETYAKIGATFNFGANSGLMFGDRSLFNLLPGS</sequence>
<reference evidence="3" key="1">
    <citation type="journal article" date="2019" name="Int. J. Syst. Evol. Microbiol.">
        <title>The Global Catalogue of Microorganisms (GCM) 10K type strain sequencing project: providing services to taxonomists for standard genome sequencing and annotation.</title>
        <authorList>
            <consortium name="The Broad Institute Genomics Platform"/>
            <consortium name="The Broad Institute Genome Sequencing Center for Infectious Disease"/>
            <person name="Wu L."/>
            <person name="Ma J."/>
        </authorList>
    </citation>
    <scope>NUCLEOTIDE SEQUENCE [LARGE SCALE GENOMIC DNA]</scope>
    <source>
        <strain evidence="3">KCTC 52039</strain>
    </source>
</reference>
<evidence type="ECO:0000313" key="3">
    <source>
        <dbReference type="Proteomes" id="UP001595547"/>
    </source>
</evidence>
<comment type="caution">
    <text evidence="2">The sequence shown here is derived from an EMBL/GenBank/DDBJ whole genome shotgun (WGS) entry which is preliminary data.</text>
</comment>
<name>A0ABV7IY50_9RHOB</name>
<keyword evidence="3" id="KW-1185">Reference proteome</keyword>
<evidence type="ECO:0000256" key="1">
    <source>
        <dbReference type="SAM" id="SignalP"/>
    </source>
</evidence>
<organism evidence="2 3">
    <name type="scientific">Cypionkella sinensis</name>
    <dbReference type="NCBI Taxonomy" id="1756043"/>
    <lineage>
        <taxon>Bacteria</taxon>
        <taxon>Pseudomonadati</taxon>
        <taxon>Pseudomonadota</taxon>
        <taxon>Alphaproteobacteria</taxon>
        <taxon>Rhodobacterales</taxon>
        <taxon>Paracoccaceae</taxon>
        <taxon>Cypionkella</taxon>
    </lineage>
</organism>